<keyword evidence="5" id="KW-0931">ER-Golgi transport</keyword>
<dbReference type="GO" id="GO:0005484">
    <property type="term" value="F:SNAP receptor activity"/>
    <property type="evidence" value="ECO:0007669"/>
    <property type="project" value="InterPro"/>
</dbReference>
<proteinExistence type="inferred from homology"/>
<evidence type="ECO:0000256" key="12">
    <source>
        <dbReference type="PIRNR" id="PIRNR028865"/>
    </source>
</evidence>
<evidence type="ECO:0000256" key="7">
    <source>
        <dbReference type="ARBA" id="ARBA00022989"/>
    </source>
</evidence>
<keyword evidence="6 12" id="KW-0653">Protein transport</keyword>
<dbReference type="GO" id="GO:0012507">
    <property type="term" value="C:ER to Golgi transport vesicle membrane"/>
    <property type="evidence" value="ECO:0007669"/>
    <property type="project" value="TreeGrafter"/>
</dbReference>
<dbReference type="GO" id="GO:0006906">
    <property type="term" value="P:vesicle fusion"/>
    <property type="evidence" value="ECO:0007669"/>
    <property type="project" value="TreeGrafter"/>
</dbReference>
<evidence type="ECO:0000313" key="16">
    <source>
        <dbReference type="Proteomes" id="UP001378960"/>
    </source>
</evidence>
<dbReference type="Pfam" id="PF12352">
    <property type="entry name" value="V-SNARE_C"/>
    <property type="match status" value="1"/>
</dbReference>
<evidence type="ECO:0000256" key="13">
    <source>
        <dbReference type="SAM" id="Coils"/>
    </source>
</evidence>
<keyword evidence="16" id="KW-1185">Reference proteome</keyword>
<evidence type="ECO:0000256" key="3">
    <source>
        <dbReference type="ARBA" id="ARBA00022448"/>
    </source>
</evidence>
<evidence type="ECO:0000256" key="11">
    <source>
        <dbReference type="ARBA" id="ARBA00040957"/>
    </source>
</evidence>
<evidence type="ECO:0000256" key="2">
    <source>
        <dbReference type="ARBA" id="ARBA00004409"/>
    </source>
</evidence>
<dbReference type="GO" id="GO:0006888">
    <property type="term" value="P:endoplasmic reticulum to Golgi vesicle-mediated transport"/>
    <property type="evidence" value="ECO:0007669"/>
    <property type="project" value="TreeGrafter"/>
</dbReference>
<reference evidence="15 16" key="1">
    <citation type="journal article" date="2023" name="Elife">
        <title>Identification of key yeast species and microbe-microbe interactions impacting larval growth of Drosophila in the wild.</title>
        <authorList>
            <person name="Mure A."/>
            <person name="Sugiura Y."/>
            <person name="Maeda R."/>
            <person name="Honda K."/>
            <person name="Sakurai N."/>
            <person name="Takahashi Y."/>
            <person name="Watada M."/>
            <person name="Katoh T."/>
            <person name="Gotoh A."/>
            <person name="Gotoh Y."/>
            <person name="Taniguchi I."/>
            <person name="Nakamura K."/>
            <person name="Hayashi T."/>
            <person name="Katayama T."/>
            <person name="Uemura T."/>
            <person name="Hattori Y."/>
        </authorList>
    </citation>
    <scope>NUCLEOTIDE SEQUENCE [LARGE SCALE GENOMIC DNA]</scope>
    <source>
        <strain evidence="15 16">PK-24</strain>
    </source>
</reference>
<comment type="similarity">
    <text evidence="10 12">Belongs to the BOS1 family.</text>
</comment>
<dbReference type="GO" id="GO:0015031">
    <property type="term" value="P:protein transport"/>
    <property type="evidence" value="ECO:0007669"/>
    <property type="project" value="UniProtKB-KW"/>
</dbReference>
<dbReference type="PANTHER" id="PTHR21230:SF1">
    <property type="entry name" value="GOLGI SNAP RECEPTOR COMPLEX MEMBER 2"/>
    <property type="match status" value="1"/>
</dbReference>
<feature type="transmembrane region" description="Helical" evidence="14">
    <location>
        <begin position="225"/>
        <end position="245"/>
    </location>
</feature>
<protein>
    <recommendedName>
        <fullName evidence="11 12">Protein transport protein BOS1</fullName>
    </recommendedName>
</protein>
<accession>A0AAV5R1L7</accession>
<evidence type="ECO:0000256" key="1">
    <source>
        <dbReference type="ARBA" id="ARBA00004163"/>
    </source>
</evidence>
<evidence type="ECO:0000256" key="14">
    <source>
        <dbReference type="SAM" id="Phobius"/>
    </source>
</evidence>
<name>A0AAV5R1L7_PICKL</name>
<keyword evidence="8" id="KW-0333">Golgi apparatus</keyword>
<keyword evidence="4 14" id="KW-0812">Transmembrane</keyword>
<feature type="coiled-coil region" evidence="13">
    <location>
        <begin position="71"/>
        <end position="112"/>
    </location>
</feature>
<dbReference type="GO" id="GO:0000139">
    <property type="term" value="C:Golgi membrane"/>
    <property type="evidence" value="ECO:0007669"/>
    <property type="project" value="UniProtKB-SubCell"/>
</dbReference>
<comment type="caution">
    <text evidence="15">The sequence shown here is derived from an EMBL/GenBank/DDBJ whole genome shotgun (WGS) entry which is preliminary data.</text>
</comment>
<evidence type="ECO:0000256" key="4">
    <source>
        <dbReference type="ARBA" id="ARBA00022692"/>
    </source>
</evidence>
<dbReference type="InterPro" id="IPR027027">
    <property type="entry name" value="GOSR2/Membrin/Bos1"/>
</dbReference>
<dbReference type="EMBL" id="BTGB01000001">
    <property type="protein sequence ID" value="GMM44539.1"/>
    <property type="molecule type" value="Genomic_DNA"/>
</dbReference>
<evidence type="ECO:0000256" key="8">
    <source>
        <dbReference type="ARBA" id="ARBA00023034"/>
    </source>
</evidence>
<keyword evidence="9 12" id="KW-0472">Membrane</keyword>
<dbReference type="PANTHER" id="PTHR21230">
    <property type="entry name" value="VESICLE TRANSPORT V-SNARE PROTEIN VTI1-RELATED"/>
    <property type="match status" value="1"/>
</dbReference>
<dbReference type="GO" id="GO:0031201">
    <property type="term" value="C:SNARE complex"/>
    <property type="evidence" value="ECO:0007669"/>
    <property type="project" value="TreeGrafter"/>
</dbReference>
<evidence type="ECO:0000256" key="10">
    <source>
        <dbReference type="ARBA" id="ARBA00037983"/>
    </source>
</evidence>
<dbReference type="PIRSF" id="PIRSF028865">
    <property type="entry name" value="Membrin-2"/>
    <property type="match status" value="1"/>
</dbReference>
<dbReference type="GO" id="GO:0005789">
    <property type="term" value="C:endoplasmic reticulum membrane"/>
    <property type="evidence" value="ECO:0007669"/>
    <property type="project" value="UniProtKB-SubCell"/>
</dbReference>
<comment type="subcellular location">
    <subcellularLocation>
        <location evidence="1">Endoplasmic reticulum membrane</location>
        <topology evidence="1">Single-pass type IV membrane protein</topology>
    </subcellularLocation>
    <subcellularLocation>
        <location evidence="2">Golgi apparatus membrane</location>
        <topology evidence="2">Single-pass type IV membrane protein</topology>
    </subcellularLocation>
</comment>
<evidence type="ECO:0000256" key="5">
    <source>
        <dbReference type="ARBA" id="ARBA00022892"/>
    </source>
</evidence>
<evidence type="ECO:0000256" key="9">
    <source>
        <dbReference type="ARBA" id="ARBA00023136"/>
    </source>
</evidence>
<organism evidence="15 16">
    <name type="scientific">Pichia kluyveri</name>
    <name type="common">Yeast</name>
    <dbReference type="NCBI Taxonomy" id="36015"/>
    <lineage>
        <taxon>Eukaryota</taxon>
        <taxon>Fungi</taxon>
        <taxon>Dikarya</taxon>
        <taxon>Ascomycota</taxon>
        <taxon>Saccharomycotina</taxon>
        <taxon>Pichiomycetes</taxon>
        <taxon>Pichiales</taxon>
        <taxon>Pichiaceae</taxon>
        <taxon>Pichia</taxon>
    </lineage>
</organism>
<keyword evidence="3 12" id="KW-0813">Transport</keyword>
<keyword evidence="13" id="KW-0175">Coiled coil</keyword>
<evidence type="ECO:0000313" key="15">
    <source>
        <dbReference type="EMBL" id="GMM44539.1"/>
    </source>
</evidence>
<dbReference type="GO" id="GO:0000149">
    <property type="term" value="F:SNARE binding"/>
    <property type="evidence" value="ECO:0007669"/>
    <property type="project" value="TreeGrafter"/>
</dbReference>
<dbReference type="AlphaFoldDB" id="A0AAV5R1L7"/>
<comment type="function">
    <text evidence="12">SNARE required for protein transport between the ER and the Golgi complex.</text>
</comment>
<evidence type="ECO:0000256" key="6">
    <source>
        <dbReference type="ARBA" id="ARBA00022927"/>
    </source>
</evidence>
<keyword evidence="7 14" id="KW-1133">Transmembrane helix</keyword>
<dbReference type="GO" id="GO:0031902">
    <property type="term" value="C:late endosome membrane"/>
    <property type="evidence" value="ECO:0007669"/>
    <property type="project" value="TreeGrafter"/>
</dbReference>
<dbReference type="Proteomes" id="UP001378960">
    <property type="component" value="Unassembled WGS sequence"/>
</dbReference>
<gene>
    <name evidence="15" type="ORF">DAPK24_011140</name>
</gene>
<sequence length="246" mass="28650">MSLLYKQITKHVNQVSKDISTLSSNLNDEGNISNGMTLSLIGTISTTLTSINRLLNDFDKYINNQTEPNAKEKNRLRYERLFNEYEQLRTEFQQLKKKREDKINEFKQMNLNNERNGLFEQSTASGIDDNPYNGLNNRNKGFNDILYNNNDDSINSMMDQENKLQRGNARLDEILEMGRAAFDDIVEQNETLFKVRDKMSQGLETLGVSHQTVGKIEKVLWEDKIIFYVFGSLTLFIMYLIWKYLG</sequence>